<dbReference type="GO" id="GO:0008168">
    <property type="term" value="F:methyltransferase activity"/>
    <property type="evidence" value="ECO:0007669"/>
    <property type="project" value="UniProtKB-KW"/>
</dbReference>
<proteinExistence type="predicted"/>
<organism evidence="2 3">
    <name type="scientific">Limosilactobacillus alvi</name>
    <dbReference type="NCBI Taxonomy" id="990412"/>
    <lineage>
        <taxon>Bacteria</taxon>
        <taxon>Bacillati</taxon>
        <taxon>Bacillota</taxon>
        <taxon>Bacilli</taxon>
        <taxon>Lactobacillales</taxon>
        <taxon>Lactobacillaceae</taxon>
        <taxon>Limosilactobacillus</taxon>
    </lineage>
</organism>
<gene>
    <name evidence="2" type="ORF">H5993_07860</name>
</gene>
<evidence type="ECO:0000256" key="1">
    <source>
        <dbReference type="SAM" id="MobiDB-lite"/>
    </source>
</evidence>
<keyword evidence="2" id="KW-0808">Transferase</keyword>
<keyword evidence="2" id="KW-0489">Methyltransferase</keyword>
<evidence type="ECO:0000313" key="3">
    <source>
        <dbReference type="Proteomes" id="UP000776629"/>
    </source>
</evidence>
<dbReference type="GO" id="GO:0032259">
    <property type="term" value="P:methylation"/>
    <property type="evidence" value="ECO:0007669"/>
    <property type="project" value="UniProtKB-KW"/>
</dbReference>
<feature type="compositionally biased region" description="Basic residues" evidence="1">
    <location>
        <begin position="1"/>
        <end position="21"/>
    </location>
</feature>
<comment type="caution">
    <text evidence="2">The sequence shown here is derived from an EMBL/GenBank/DDBJ whole genome shotgun (WGS) entry which is preliminary data.</text>
</comment>
<name>A0ABS2EQK4_9LACO</name>
<accession>A0ABS2EQK4</accession>
<protein>
    <submittedName>
        <fullName evidence="2">SAM-dependent methyltransferase</fullName>
    </submittedName>
</protein>
<dbReference type="Proteomes" id="UP000776629">
    <property type="component" value="Unassembled WGS sequence"/>
</dbReference>
<feature type="region of interest" description="Disordered" evidence="1">
    <location>
        <begin position="1"/>
        <end position="23"/>
    </location>
</feature>
<sequence length="288" mass="33404">MKKKQLQRLKKQLKNSKKSPRQVKPTSYIGQITHYAELFSYFPQIKYLTNNVIEADRLLKQGLLPQPLPKLLLPDNIQDVIFQFLNDRYPQGDHQGDVLWEKYSAALPKLDKLLRDFRDYLENTYGMWSYTNFAFINALSQYLDGQPVLEIMAGNGYISKGLRDKNPFQTIYTTDSKAWVKENETGKHPVTEVETLTAVAAIQKYGQQVKFVIMSWAPDKDESDYQILKLLREQFPNVRFLVIGERNGATNSKRFWQLAQLSQPAELKAINQALTSFDLIDEQVYLVE</sequence>
<keyword evidence="3" id="KW-1185">Reference proteome</keyword>
<reference evidence="2 3" key="1">
    <citation type="journal article" date="2021" name="Sci. Rep.">
        <title>The distribution of antibiotic resistance genes in chicken gut microbiota commensals.</title>
        <authorList>
            <person name="Juricova H."/>
            <person name="Matiasovicova J."/>
            <person name="Kubasova T."/>
            <person name="Cejkova D."/>
            <person name="Rychlik I."/>
        </authorList>
    </citation>
    <scope>NUCLEOTIDE SEQUENCE [LARGE SCALE GENOMIC DNA]</scope>
    <source>
        <strain evidence="2 3">An810</strain>
    </source>
</reference>
<evidence type="ECO:0000313" key="2">
    <source>
        <dbReference type="EMBL" id="MBM6754670.1"/>
    </source>
</evidence>
<dbReference type="RefSeq" id="WP_204776930.1">
    <property type="nucleotide sequence ID" value="NZ_JACJJQ010000042.1"/>
</dbReference>
<dbReference type="EMBL" id="JACJJQ010000042">
    <property type="protein sequence ID" value="MBM6754670.1"/>
    <property type="molecule type" value="Genomic_DNA"/>
</dbReference>